<sequence length="285" mass="29449">MGGGNKGSTSGSRGGYSWDGGSASKFDAEGFNNMLGSDMARAYKQGPTATYGKSLYTGMGSTTNQGMGGLLDAARQNQGFMDGGIDYAQGLIGAGPSLTENTLMDVAQGNRMGEAAPGFAAMRSRLQDDVLSGVGSQFTSSGRFGGGSHINTATDRLTDSLGALDYQNYQNDIARQERALGAIEGQRQQGVVNSMGAAAALPGMYQASLAPAQTILGVGQAQDADAQAKRLADYELFQRTSDPAYQHLAKYQGLLGAQASGPQPEQQPGLFDWLGLGIAGAGTFL</sequence>
<gene>
    <name evidence="1" type="ORF">OF122_12945</name>
</gene>
<dbReference type="RefSeq" id="WP_264224629.1">
    <property type="nucleotide sequence ID" value="NZ_CP107716.1"/>
</dbReference>
<reference evidence="1" key="1">
    <citation type="submission" date="2022-10" db="EMBL/GenBank/DDBJ databases">
        <title>YIM 151497 complete genome.</title>
        <authorList>
            <person name="Chen X."/>
        </authorList>
    </citation>
    <scope>NUCLEOTIDE SEQUENCE</scope>
    <source>
        <strain evidence="1">YIM 151497</strain>
    </source>
</reference>
<dbReference type="Proteomes" id="UP001163882">
    <property type="component" value="Chromosome"/>
</dbReference>
<evidence type="ECO:0000313" key="1">
    <source>
        <dbReference type="EMBL" id="UYQ70965.1"/>
    </source>
</evidence>
<evidence type="ECO:0000313" key="2">
    <source>
        <dbReference type="Proteomes" id="UP001163882"/>
    </source>
</evidence>
<accession>A0ABY6INX9</accession>
<keyword evidence="2" id="KW-1185">Reference proteome</keyword>
<dbReference type="EMBL" id="CP107716">
    <property type="protein sequence ID" value="UYQ70965.1"/>
    <property type="molecule type" value="Genomic_DNA"/>
</dbReference>
<organism evidence="1 2">
    <name type="scientific">Pelagibacterium flavum</name>
    <dbReference type="NCBI Taxonomy" id="2984530"/>
    <lineage>
        <taxon>Bacteria</taxon>
        <taxon>Pseudomonadati</taxon>
        <taxon>Pseudomonadota</taxon>
        <taxon>Alphaproteobacteria</taxon>
        <taxon>Hyphomicrobiales</taxon>
        <taxon>Devosiaceae</taxon>
        <taxon>Pelagibacterium</taxon>
    </lineage>
</organism>
<protein>
    <submittedName>
        <fullName evidence="1">FUSC family protein</fullName>
    </submittedName>
</protein>
<name>A0ABY6INX9_9HYPH</name>
<proteinExistence type="predicted"/>